<evidence type="ECO:0000313" key="5">
    <source>
        <dbReference type="Proteomes" id="UP000591071"/>
    </source>
</evidence>
<organism evidence="4 5">
    <name type="scientific">Megasphaera hexanoica</name>
    <dbReference type="NCBI Taxonomy" id="1675036"/>
    <lineage>
        <taxon>Bacteria</taxon>
        <taxon>Bacillati</taxon>
        <taxon>Bacillota</taxon>
        <taxon>Negativicutes</taxon>
        <taxon>Veillonellales</taxon>
        <taxon>Veillonellaceae</taxon>
        <taxon>Megasphaera</taxon>
    </lineage>
</organism>
<proteinExistence type="predicted"/>
<feature type="domain" description="Type VII secretion system protein EssD-like" evidence="2">
    <location>
        <begin position="84"/>
        <end position="209"/>
    </location>
</feature>
<dbReference type="Proteomes" id="UP000591071">
    <property type="component" value="Unassembled WGS sequence"/>
</dbReference>
<dbReference type="EMBL" id="JABAFG010000007">
    <property type="protein sequence ID" value="NME28124.1"/>
    <property type="molecule type" value="Genomic_DNA"/>
</dbReference>
<keyword evidence="4" id="KW-0378">Hydrolase</keyword>
<dbReference type="OrthoDB" id="9783680at2"/>
<evidence type="ECO:0000313" key="6">
    <source>
        <dbReference type="Proteomes" id="UP001605989"/>
    </source>
</evidence>
<sequence length="244" mass="27409">MRHLTKILMVLLLAFCLILTACGQSQKTSSHEKKVQNQTVQVKGNKEESFDLSNIPAFSGKPYVVIHNNVPDFPDKDKTKKSFERYSELDSLGRCGPAYANIGKDLMPTKKRGAIGSVKPSGWHLAKYDNVDGKYLYNRCHLIGYQLTAENANPKNLITGTRYLNVEGMLPFENMVADYIKETNHHVLYRVTPIFSGNDLVARGVQMEAWSVEDKGAGIKFNVFVYNNQPGITIDYKTGNSKKQ</sequence>
<reference evidence="4 5" key="1">
    <citation type="submission" date="2020-04" db="EMBL/GenBank/DDBJ databases">
        <authorList>
            <person name="Hitch T.C.A."/>
            <person name="Wylensek D."/>
            <person name="Clavel T."/>
        </authorList>
    </citation>
    <scope>NUCLEOTIDE SEQUENCE [LARGE SCALE GENOMIC DNA]</scope>
    <source>
        <strain evidence="4 5">Oil-RF-744-FAT-WT-6-1</strain>
    </source>
</reference>
<dbReference type="RefSeq" id="WP_113855014.1">
    <property type="nucleotide sequence ID" value="NZ_CP011940.1"/>
</dbReference>
<evidence type="ECO:0000256" key="1">
    <source>
        <dbReference type="SAM" id="SignalP"/>
    </source>
</evidence>
<accession>A0A848BV64</accession>
<feature type="signal peptide" evidence="1">
    <location>
        <begin position="1"/>
        <end position="21"/>
    </location>
</feature>
<dbReference type="Pfam" id="PF13930">
    <property type="entry name" value="Endonuclea_NS_2"/>
    <property type="match status" value="1"/>
</dbReference>
<dbReference type="Gene3D" id="3.40.570.10">
    <property type="entry name" value="Extracellular Endonuclease, subunit A"/>
    <property type="match status" value="1"/>
</dbReference>
<dbReference type="KEGG" id="mhw:ACT01_00435"/>
<dbReference type="AlphaFoldDB" id="A0A848BV64"/>
<evidence type="ECO:0000313" key="4">
    <source>
        <dbReference type="EMBL" id="NME28124.1"/>
    </source>
</evidence>
<keyword evidence="1" id="KW-0732">Signal</keyword>
<keyword evidence="4" id="KW-0255">Endonuclease</keyword>
<dbReference type="InterPro" id="IPR044927">
    <property type="entry name" value="Endonuclea_NS_2"/>
</dbReference>
<evidence type="ECO:0000259" key="2">
    <source>
        <dbReference type="Pfam" id="PF13930"/>
    </source>
</evidence>
<dbReference type="Proteomes" id="UP001605989">
    <property type="component" value="Unassembled WGS sequence"/>
</dbReference>
<reference evidence="3 6" key="2">
    <citation type="submission" date="2024-10" db="EMBL/GenBank/DDBJ databases">
        <authorList>
            <person name="Sang B.-I."/>
            <person name="Prabhaharan D."/>
        </authorList>
    </citation>
    <scope>NUCLEOTIDE SEQUENCE [LARGE SCALE GENOMIC DNA]</scope>
    <source>
        <strain evidence="3 6">MH</strain>
    </source>
</reference>
<gene>
    <name evidence="3" type="ORF">ACGTZG_10190</name>
    <name evidence="4" type="ORF">HF872_05740</name>
</gene>
<feature type="chain" id="PRO_5038403881" evidence="1">
    <location>
        <begin position="22"/>
        <end position="244"/>
    </location>
</feature>
<name>A0A848BV64_9FIRM</name>
<keyword evidence="6" id="KW-1185">Reference proteome</keyword>
<dbReference type="InterPro" id="IPR044929">
    <property type="entry name" value="DNA/RNA_non-sp_Endonuclease_sf"/>
</dbReference>
<protein>
    <submittedName>
        <fullName evidence="4">DNA/RNA non-specific endonuclease</fullName>
    </submittedName>
</protein>
<dbReference type="PROSITE" id="PS51257">
    <property type="entry name" value="PROKAR_LIPOPROTEIN"/>
    <property type="match status" value="1"/>
</dbReference>
<keyword evidence="4" id="KW-0540">Nuclease</keyword>
<evidence type="ECO:0000313" key="3">
    <source>
        <dbReference type="EMBL" id="MFG6273559.1"/>
    </source>
</evidence>
<dbReference type="EMBL" id="JBIEKR010000008">
    <property type="protein sequence ID" value="MFG6273559.1"/>
    <property type="molecule type" value="Genomic_DNA"/>
</dbReference>
<dbReference type="GO" id="GO:0004519">
    <property type="term" value="F:endonuclease activity"/>
    <property type="evidence" value="ECO:0007669"/>
    <property type="project" value="UniProtKB-KW"/>
</dbReference>
<comment type="caution">
    <text evidence="4">The sequence shown here is derived from an EMBL/GenBank/DDBJ whole genome shotgun (WGS) entry which is preliminary data.</text>
</comment>